<dbReference type="SUPFAM" id="SSF81653">
    <property type="entry name" value="Calcium ATPase, transduction domain A"/>
    <property type="match status" value="1"/>
</dbReference>
<dbReference type="SUPFAM" id="SSF81660">
    <property type="entry name" value="Metal cation-transporting ATPase, ATP-binding domain N"/>
    <property type="match status" value="1"/>
</dbReference>
<dbReference type="InterPro" id="IPR059000">
    <property type="entry name" value="ATPase_P-type_domA"/>
</dbReference>
<evidence type="ECO:0000256" key="7">
    <source>
        <dbReference type="ARBA" id="ARBA00022967"/>
    </source>
</evidence>
<reference evidence="15 16" key="1">
    <citation type="submission" date="2024-09" db="EMBL/GenBank/DDBJ databases">
        <authorList>
            <person name="Sun Q."/>
            <person name="Mori K."/>
        </authorList>
    </citation>
    <scope>NUCLEOTIDE SEQUENCE [LARGE SCALE GENOMIC DNA]</scope>
    <source>
        <strain evidence="15 16">TBRC 5777</strain>
    </source>
</reference>
<dbReference type="Gene3D" id="3.40.1110.10">
    <property type="entry name" value="Calcium-transporting ATPase, cytoplasmic domain N"/>
    <property type="match status" value="1"/>
</dbReference>
<dbReference type="EC" id="7.2.2.12" evidence="10"/>
<accession>A0ABV6JV06</accession>
<feature type="compositionally biased region" description="Low complexity" evidence="13">
    <location>
        <begin position="172"/>
        <end position="193"/>
    </location>
</feature>
<dbReference type="Pfam" id="PF00122">
    <property type="entry name" value="E1-E2_ATPase"/>
    <property type="match status" value="1"/>
</dbReference>
<keyword evidence="16" id="KW-1185">Reference proteome</keyword>
<proteinExistence type="inferred from homology"/>
<comment type="subcellular location">
    <subcellularLocation>
        <location evidence="12">Cell membrane</location>
    </subcellularLocation>
    <subcellularLocation>
        <location evidence="1">Membrane</location>
        <topology evidence="1">Multi-pass membrane protein</topology>
    </subcellularLocation>
</comment>
<dbReference type="InterPro" id="IPR023299">
    <property type="entry name" value="ATPase_P-typ_cyto_dom_N"/>
</dbReference>
<dbReference type="InterPro" id="IPR023214">
    <property type="entry name" value="HAD_sf"/>
</dbReference>
<dbReference type="CDD" id="cd00371">
    <property type="entry name" value="HMA"/>
    <property type="match status" value="1"/>
</dbReference>
<evidence type="ECO:0000256" key="6">
    <source>
        <dbReference type="ARBA" id="ARBA00022840"/>
    </source>
</evidence>
<feature type="transmembrane region" description="Helical" evidence="12">
    <location>
        <begin position="467"/>
        <end position="491"/>
    </location>
</feature>
<dbReference type="NCBIfam" id="TIGR01494">
    <property type="entry name" value="ATPase_P-type"/>
    <property type="match status" value="2"/>
</dbReference>
<feature type="compositionally biased region" description="Basic and acidic residues" evidence="13">
    <location>
        <begin position="154"/>
        <end position="169"/>
    </location>
</feature>
<dbReference type="Gene3D" id="3.40.50.1000">
    <property type="entry name" value="HAD superfamily/HAD-like"/>
    <property type="match status" value="1"/>
</dbReference>
<dbReference type="RefSeq" id="WP_377045285.1">
    <property type="nucleotide sequence ID" value="NZ_JBHLUN010000010.1"/>
</dbReference>
<dbReference type="SUPFAM" id="SSF81665">
    <property type="entry name" value="Calcium ATPase, transmembrane domain M"/>
    <property type="match status" value="1"/>
</dbReference>
<feature type="transmembrane region" description="Helical" evidence="12">
    <location>
        <begin position="437"/>
        <end position="455"/>
    </location>
</feature>
<comment type="similarity">
    <text evidence="2 12">Belongs to the cation transport ATPase (P-type) (TC 3.A.3) family. Type IB subfamily.</text>
</comment>
<dbReference type="SUPFAM" id="SSF56784">
    <property type="entry name" value="HAD-like"/>
    <property type="match status" value="1"/>
</dbReference>
<feature type="region of interest" description="Disordered" evidence="13">
    <location>
        <begin position="101"/>
        <end position="201"/>
    </location>
</feature>
<dbReference type="InterPro" id="IPR008250">
    <property type="entry name" value="ATPase_P-typ_transduc_dom_A_sf"/>
</dbReference>
<dbReference type="Gene3D" id="2.70.150.10">
    <property type="entry name" value="Calcium-transporting ATPase, cytoplasmic transduction domain A"/>
    <property type="match status" value="1"/>
</dbReference>
<dbReference type="InterPro" id="IPR001757">
    <property type="entry name" value="P_typ_ATPase"/>
</dbReference>
<feature type="compositionally biased region" description="Basic and acidic residues" evidence="13">
    <location>
        <begin position="105"/>
        <end position="128"/>
    </location>
</feature>
<protein>
    <recommendedName>
        <fullName evidence="10">P-type Zn(2+) transporter</fullName>
        <ecNumber evidence="10">7.2.2.12</ecNumber>
    </recommendedName>
</protein>
<evidence type="ECO:0000256" key="5">
    <source>
        <dbReference type="ARBA" id="ARBA00022741"/>
    </source>
</evidence>
<dbReference type="InterPro" id="IPR036412">
    <property type="entry name" value="HAD-like_sf"/>
</dbReference>
<keyword evidence="4 12" id="KW-0479">Metal-binding</keyword>
<dbReference type="PANTHER" id="PTHR48085:SF5">
    <property type="entry name" value="CADMIUM_ZINC-TRANSPORTING ATPASE HMA4-RELATED"/>
    <property type="match status" value="1"/>
</dbReference>
<dbReference type="SUPFAM" id="SSF55008">
    <property type="entry name" value="HMA, heavy metal-associated domain"/>
    <property type="match status" value="1"/>
</dbReference>
<evidence type="ECO:0000256" key="3">
    <source>
        <dbReference type="ARBA" id="ARBA00022692"/>
    </source>
</evidence>
<feature type="compositionally biased region" description="Basic residues" evidence="13">
    <location>
        <begin position="143"/>
        <end position="153"/>
    </location>
</feature>
<keyword evidence="12" id="KW-1003">Cell membrane</keyword>
<dbReference type="PRINTS" id="PR00119">
    <property type="entry name" value="CATATPASE"/>
</dbReference>
<dbReference type="InterPro" id="IPR006121">
    <property type="entry name" value="HMA_dom"/>
</dbReference>
<organism evidence="15 16">
    <name type="scientific">Roseomonas elaeocarpi</name>
    <dbReference type="NCBI Taxonomy" id="907779"/>
    <lineage>
        <taxon>Bacteria</taxon>
        <taxon>Pseudomonadati</taxon>
        <taxon>Pseudomonadota</taxon>
        <taxon>Alphaproteobacteria</taxon>
        <taxon>Acetobacterales</taxon>
        <taxon>Roseomonadaceae</taxon>
        <taxon>Roseomonas</taxon>
    </lineage>
</organism>
<dbReference type="Pfam" id="PF00403">
    <property type="entry name" value="HMA"/>
    <property type="match status" value="1"/>
</dbReference>
<gene>
    <name evidence="15" type="ORF">ACFFGY_14875</name>
</gene>
<keyword evidence="6 12" id="KW-0067">ATP-binding</keyword>
<dbReference type="InterPro" id="IPR018303">
    <property type="entry name" value="ATPase_P-typ_P_site"/>
</dbReference>
<dbReference type="NCBIfam" id="TIGR01525">
    <property type="entry name" value="ATPase-IB_hvy"/>
    <property type="match status" value="1"/>
</dbReference>
<evidence type="ECO:0000256" key="11">
    <source>
        <dbReference type="ARBA" id="ARBA00047308"/>
    </source>
</evidence>
<dbReference type="InterPro" id="IPR023298">
    <property type="entry name" value="ATPase_P-typ_TM_dom_sf"/>
</dbReference>
<evidence type="ECO:0000256" key="9">
    <source>
        <dbReference type="ARBA" id="ARBA00023136"/>
    </source>
</evidence>
<evidence type="ECO:0000259" key="14">
    <source>
        <dbReference type="PROSITE" id="PS50846"/>
    </source>
</evidence>
<feature type="domain" description="HMA" evidence="14">
    <location>
        <begin position="8"/>
        <end position="73"/>
    </location>
</feature>
<evidence type="ECO:0000256" key="2">
    <source>
        <dbReference type="ARBA" id="ARBA00006024"/>
    </source>
</evidence>
<evidence type="ECO:0000313" key="15">
    <source>
        <dbReference type="EMBL" id="MFC0409533.1"/>
    </source>
</evidence>
<dbReference type="InterPro" id="IPR036163">
    <property type="entry name" value="HMA_dom_sf"/>
</dbReference>
<dbReference type="InterPro" id="IPR044492">
    <property type="entry name" value="P_typ_ATPase_HD_dom"/>
</dbReference>
<dbReference type="SFLD" id="SFLDS00003">
    <property type="entry name" value="Haloacid_Dehalogenase"/>
    <property type="match status" value="1"/>
</dbReference>
<keyword evidence="9 12" id="KW-0472">Membrane</keyword>
<comment type="caution">
    <text evidence="15">The sequence shown here is derived from an EMBL/GenBank/DDBJ whole genome shotgun (WGS) entry which is preliminary data.</text>
</comment>
<name>A0ABV6JV06_9PROT</name>
<evidence type="ECO:0000256" key="12">
    <source>
        <dbReference type="RuleBase" id="RU362081"/>
    </source>
</evidence>
<comment type="catalytic activity">
    <reaction evidence="11">
        <text>Zn(2+)(in) + ATP + H2O = Zn(2+)(out) + ADP + phosphate + H(+)</text>
        <dbReference type="Rhea" id="RHEA:20621"/>
        <dbReference type="ChEBI" id="CHEBI:15377"/>
        <dbReference type="ChEBI" id="CHEBI:15378"/>
        <dbReference type="ChEBI" id="CHEBI:29105"/>
        <dbReference type="ChEBI" id="CHEBI:30616"/>
        <dbReference type="ChEBI" id="CHEBI:43474"/>
        <dbReference type="ChEBI" id="CHEBI:456216"/>
        <dbReference type="EC" id="7.2.2.12"/>
    </reaction>
</comment>
<feature type="transmembrane region" description="Helical" evidence="12">
    <location>
        <begin position="779"/>
        <end position="797"/>
    </location>
</feature>
<dbReference type="PANTHER" id="PTHR48085">
    <property type="entry name" value="CADMIUM/ZINC-TRANSPORTING ATPASE HMA2-RELATED"/>
    <property type="match status" value="1"/>
</dbReference>
<dbReference type="Proteomes" id="UP001589865">
    <property type="component" value="Unassembled WGS sequence"/>
</dbReference>
<evidence type="ECO:0000313" key="16">
    <source>
        <dbReference type="Proteomes" id="UP001589865"/>
    </source>
</evidence>
<dbReference type="Gene3D" id="3.30.70.100">
    <property type="match status" value="1"/>
</dbReference>
<keyword evidence="7" id="KW-1278">Translocase</keyword>
<sequence length="830" mass="84327">MGDRREAERLAWRVEGMDCPSCAAKVERAVLRLPGVREPALNFAAERLSLMLDGATAPEAVEKAVAALGYRPRRLQAAAPTSREASAGAACGCGHDHAPAGIGNGEHRHDHGGHGHGDHDGHGHEGHGLRQGGGQGRTDHDHHGHGHHDHGHSHHGDGHDHPAAPDAHHGHAGTAASGAAAPAGHAHSHGGLAHAHDHDDPAERDLPLWRTAKARLVVLLAGVAALAWVLATLIPRAEHALYLLATILVVAPFARRAWTLARYGTPFSIEALMVLAALGAAAIGAAGEAMTVVLLFALGELLEGVAAGRARSGIRALVALMPDQATRIGTNGGTEAVTAASLRPGDLVLVKPGERVPADGVVEDGQAALDESAVTGESIPVTRGPGEAVAAGSICTDAALRLRVARTGADSTLARIARMVEEATAARGRTQRFVERFAAWWTPGAMAVSAAVILLPPLLFGGEWTVWLYRGLALLLVACPCALVISVPAAVASGLSAGARRGLLVKGGEALEAMGAARTVGFDKTGTLTAGRPRLGQVVPAPGVAEDEALRLAAAVEAGSAHPLARAVTEAATSRGLMVPEARDASALAGRAATARVEGRLLGVGSLGWAAEQAGPLPPALEAEAGRLQESGHTVSALVGDGAVLALLAMRDEPRPDAAAALAALHRDGVATVMLTGDAPRTAAAIARELGIEARGGLSPDDKLRAISELRARGPVVMVGDGINDAPALAAATVGVAMGGGTEVALEAADAALPGGRVSGIAELMALSRATLGNIRQNVGIAVGLKAVFLVTTVIGVTGLWPAILADTGATVLVTLNALRLLRWRPPAAA</sequence>
<dbReference type="SFLD" id="SFLDF00027">
    <property type="entry name" value="p-type_atpase"/>
    <property type="match status" value="1"/>
</dbReference>
<dbReference type="PROSITE" id="PS00154">
    <property type="entry name" value="ATPASE_E1_E2"/>
    <property type="match status" value="1"/>
</dbReference>
<dbReference type="Pfam" id="PF00702">
    <property type="entry name" value="Hydrolase"/>
    <property type="match status" value="1"/>
</dbReference>
<keyword evidence="8 12" id="KW-1133">Transmembrane helix</keyword>
<dbReference type="EMBL" id="JBHLUN010000010">
    <property type="protein sequence ID" value="MFC0409533.1"/>
    <property type="molecule type" value="Genomic_DNA"/>
</dbReference>
<feature type="transmembrane region" description="Helical" evidence="12">
    <location>
        <begin position="216"/>
        <end position="234"/>
    </location>
</feature>
<evidence type="ECO:0000256" key="13">
    <source>
        <dbReference type="SAM" id="MobiDB-lite"/>
    </source>
</evidence>
<keyword evidence="3 12" id="KW-0812">Transmembrane</keyword>
<evidence type="ECO:0000256" key="1">
    <source>
        <dbReference type="ARBA" id="ARBA00004141"/>
    </source>
</evidence>
<dbReference type="SFLD" id="SFLDG00002">
    <property type="entry name" value="C1.7:_P-type_atpase_like"/>
    <property type="match status" value="1"/>
</dbReference>
<dbReference type="PROSITE" id="PS50846">
    <property type="entry name" value="HMA_2"/>
    <property type="match status" value="1"/>
</dbReference>
<dbReference type="PROSITE" id="PS01229">
    <property type="entry name" value="COF_2"/>
    <property type="match status" value="1"/>
</dbReference>
<keyword evidence="5 12" id="KW-0547">Nucleotide-binding</keyword>
<feature type="transmembrane region" description="Helical" evidence="12">
    <location>
        <begin position="240"/>
        <end position="258"/>
    </location>
</feature>
<dbReference type="InterPro" id="IPR051014">
    <property type="entry name" value="Cation_Transport_ATPase_IB"/>
</dbReference>
<evidence type="ECO:0000256" key="4">
    <source>
        <dbReference type="ARBA" id="ARBA00022723"/>
    </source>
</evidence>
<evidence type="ECO:0000256" key="10">
    <source>
        <dbReference type="ARBA" id="ARBA00039097"/>
    </source>
</evidence>
<dbReference type="InterPro" id="IPR027256">
    <property type="entry name" value="P-typ_ATPase_IB"/>
</dbReference>
<evidence type="ECO:0000256" key="8">
    <source>
        <dbReference type="ARBA" id="ARBA00022989"/>
    </source>
</evidence>